<protein>
    <submittedName>
        <fullName evidence="2">Uncharacterized protein</fullName>
    </submittedName>
</protein>
<dbReference type="Proteomes" id="UP001469553">
    <property type="component" value="Unassembled WGS sequence"/>
</dbReference>
<feature type="compositionally biased region" description="Polar residues" evidence="1">
    <location>
        <begin position="7"/>
        <end position="26"/>
    </location>
</feature>
<comment type="caution">
    <text evidence="2">The sequence shown here is derived from an EMBL/GenBank/DDBJ whole genome shotgun (WGS) entry which is preliminary data.</text>
</comment>
<sequence>MADHTGKSSSAGSTPQAQGPTIRPRSNTIEVSRLFASRSSRRHPRRSNATVSHLTYTHIFCCLGRKDSTFVPWRTDKDRLHRAGLGERRICFQGDFHSCQELTDCLYQNFPKLRNAGGYELLKSSGNSRNRQLSVIQCPNEGYTVQYLKEPTTMIHRSTIYIRPLQCNISLEQKGLRDFLTHILDHSHHVFFVERNFLFHR</sequence>
<gene>
    <name evidence="2" type="ORF">AMECASPLE_008700</name>
</gene>
<reference evidence="2 3" key="1">
    <citation type="submission" date="2021-06" db="EMBL/GenBank/DDBJ databases">
        <authorList>
            <person name="Palmer J.M."/>
        </authorList>
    </citation>
    <scope>NUCLEOTIDE SEQUENCE [LARGE SCALE GENOMIC DNA]</scope>
    <source>
        <strain evidence="2 3">AS_MEX2019</strain>
        <tissue evidence="2">Muscle</tissue>
    </source>
</reference>
<proteinExistence type="predicted"/>
<accession>A0ABV0ZJQ6</accession>
<name>A0ABV0ZJQ6_9TELE</name>
<evidence type="ECO:0000313" key="3">
    <source>
        <dbReference type="Proteomes" id="UP001469553"/>
    </source>
</evidence>
<evidence type="ECO:0000313" key="2">
    <source>
        <dbReference type="EMBL" id="MEQ2306479.1"/>
    </source>
</evidence>
<evidence type="ECO:0000256" key="1">
    <source>
        <dbReference type="SAM" id="MobiDB-lite"/>
    </source>
</evidence>
<dbReference type="EMBL" id="JAHRIP010066303">
    <property type="protein sequence ID" value="MEQ2306479.1"/>
    <property type="molecule type" value="Genomic_DNA"/>
</dbReference>
<organism evidence="2 3">
    <name type="scientific">Ameca splendens</name>
    <dbReference type="NCBI Taxonomy" id="208324"/>
    <lineage>
        <taxon>Eukaryota</taxon>
        <taxon>Metazoa</taxon>
        <taxon>Chordata</taxon>
        <taxon>Craniata</taxon>
        <taxon>Vertebrata</taxon>
        <taxon>Euteleostomi</taxon>
        <taxon>Actinopterygii</taxon>
        <taxon>Neopterygii</taxon>
        <taxon>Teleostei</taxon>
        <taxon>Neoteleostei</taxon>
        <taxon>Acanthomorphata</taxon>
        <taxon>Ovalentaria</taxon>
        <taxon>Atherinomorphae</taxon>
        <taxon>Cyprinodontiformes</taxon>
        <taxon>Goodeidae</taxon>
        <taxon>Ameca</taxon>
    </lineage>
</organism>
<feature type="region of interest" description="Disordered" evidence="1">
    <location>
        <begin position="1"/>
        <end position="26"/>
    </location>
</feature>
<keyword evidence="3" id="KW-1185">Reference proteome</keyword>